<keyword evidence="15" id="KW-1185">Reference proteome</keyword>
<protein>
    <recommendedName>
        <fullName evidence="2 12">Flagellar biosynthetic protein FliP</fullName>
    </recommendedName>
</protein>
<comment type="function">
    <text evidence="12">Plays a role in the flagellum-specific transport system.</text>
</comment>
<feature type="transmembrane region" description="Helical" evidence="12">
    <location>
        <begin position="240"/>
        <end position="265"/>
    </location>
</feature>
<name>A0ABV7WI09_9MICO</name>
<reference evidence="15" key="1">
    <citation type="journal article" date="2019" name="Int. J. Syst. Evol. Microbiol.">
        <title>The Global Catalogue of Microorganisms (GCM) 10K type strain sequencing project: providing services to taxonomists for standard genome sequencing and annotation.</title>
        <authorList>
            <consortium name="The Broad Institute Genomics Platform"/>
            <consortium name="The Broad Institute Genome Sequencing Center for Infectious Disease"/>
            <person name="Wu L."/>
            <person name="Ma J."/>
        </authorList>
    </citation>
    <scope>NUCLEOTIDE SEQUENCE [LARGE SCALE GENOMIC DNA]</scope>
    <source>
        <strain evidence="15">NCAIM B.02333</strain>
    </source>
</reference>
<dbReference type="PROSITE" id="PS51318">
    <property type="entry name" value="TAT"/>
    <property type="match status" value="1"/>
</dbReference>
<organism evidence="14 15">
    <name type="scientific">Aquipuribacter hungaricus</name>
    <dbReference type="NCBI Taxonomy" id="545624"/>
    <lineage>
        <taxon>Bacteria</taxon>
        <taxon>Bacillati</taxon>
        <taxon>Actinomycetota</taxon>
        <taxon>Actinomycetes</taxon>
        <taxon>Micrococcales</taxon>
        <taxon>Intrasporangiaceae</taxon>
        <taxon>Aquipuribacter</taxon>
    </lineage>
</organism>
<dbReference type="PRINTS" id="PR01302">
    <property type="entry name" value="TYPE3IMPPROT"/>
</dbReference>
<keyword evidence="3 12" id="KW-0813">Transport</keyword>
<dbReference type="PANTHER" id="PTHR30587:SF0">
    <property type="entry name" value="FLAGELLAR BIOSYNTHETIC PROTEIN FLIP"/>
    <property type="match status" value="1"/>
</dbReference>
<evidence type="ECO:0000256" key="1">
    <source>
        <dbReference type="ARBA" id="ARBA00006257"/>
    </source>
</evidence>
<feature type="transmembrane region" description="Helical" evidence="12">
    <location>
        <begin position="99"/>
        <end position="132"/>
    </location>
</feature>
<feature type="transmembrane region" description="Helical" evidence="12">
    <location>
        <begin position="277"/>
        <end position="298"/>
    </location>
</feature>
<keyword evidence="7 12" id="KW-0653">Protein transport</keyword>
<evidence type="ECO:0000313" key="14">
    <source>
        <dbReference type="EMBL" id="MFC3689510.1"/>
    </source>
</evidence>
<accession>A0ABV7WI09</accession>
<comment type="caution">
    <text evidence="12">Lacks conserved residue(s) required for the propagation of feature annotation.</text>
</comment>
<keyword evidence="8 12" id="KW-1133">Transmembrane helix</keyword>
<evidence type="ECO:0000256" key="9">
    <source>
        <dbReference type="ARBA" id="ARBA00023136"/>
    </source>
</evidence>
<keyword evidence="14" id="KW-0282">Flagellum</keyword>
<keyword evidence="6 12" id="KW-1005">Bacterial flagellum biogenesis</keyword>
<dbReference type="PANTHER" id="PTHR30587">
    <property type="entry name" value="FLAGELLAR BIOSYNTHETIC PROTEIN FLIP"/>
    <property type="match status" value="1"/>
</dbReference>
<keyword evidence="14" id="KW-0969">Cilium</keyword>
<keyword evidence="14" id="KW-0966">Cell projection</keyword>
<dbReference type="InterPro" id="IPR005837">
    <property type="entry name" value="FliP"/>
</dbReference>
<dbReference type="Pfam" id="PF00813">
    <property type="entry name" value="FliP"/>
    <property type="match status" value="1"/>
</dbReference>
<dbReference type="PROSITE" id="PS01061">
    <property type="entry name" value="FLIP_2"/>
    <property type="match status" value="1"/>
</dbReference>
<evidence type="ECO:0000256" key="6">
    <source>
        <dbReference type="ARBA" id="ARBA00022795"/>
    </source>
</evidence>
<evidence type="ECO:0000256" key="13">
    <source>
        <dbReference type="SAM" id="MobiDB-lite"/>
    </source>
</evidence>
<evidence type="ECO:0000256" key="7">
    <source>
        <dbReference type="ARBA" id="ARBA00022927"/>
    </source>
</evidence>
<keyword evidence="4 12" id="KW-1003">Cell membrane</keyword>
<gene>
    <name evidence="12 14" type="primary">fliP</name>
    <name evidence="14" type="ORF">ACFOLH_14255</name>
</gene>
<evidence type="ECO:0000256" key="8">
    <source>
        <dbReference type="ARBA" id="ARBA00022989"/>
    </source>
</evidence>
<dbReference type="PRINTS" id="PR00951">
    <property type="entry name" value="FLGBIOSNFLIP"/>
</dbReference>
<keyword evidence="5 12" id="KW-0812">Transmembrane</keyword>
<keyword evidence="9 12" id="KW-0472">Membrane</keyword>
<dbReference type="NCBIfam" id="NF009438">
    <property type="entry name" value="PRK12797.1"/>
    <property type="match status" value="1"/>
</dbReference>
<dbReference type="Proteomes" id="UP001595685">
    <property type="component" value="Unassembled WGS sequence"/>
</dbReference>
<keyword evidence="11 12" id="KW-1006">Bacterial flagellum protein export</keyword>
<evidence type="ECO:0000256" key="2">
    <source>
        <dbReference type="ARBA" id="ARBA00021714"/>
    </source>
</evidence>
<comment type="similarity">
    <text evidence="1 12">Belongs to the FliP/MopC/SpaP family.</text>
</comment>
<evidence type="ECO:0000313" key="15">
    <source>
        <dbReference type="Proteomes" id="UP001595685"/>
    </source>
</evidence>
<dbReference type="NCBIfam" id="TIGR01103">
    <property type="entry name" value="fliP"/>
    <property type="match status" value="1"/>
</dbReference>
<evidence type="ECO:0000256" key="10">
    <source>
        <dbReference type="ARBA" id="ARBA00023143"/>
    </source>
</evidence>
<feature type="region of interest" description="Disordered" evidence="13">
    <location>
        <begin position="62"/>
        <end position="89"/>
    </location>
</feature>
<keyword evidence="10" id="KW-0975">Bacterial flagellum</keyword>
<evidence type="ECO:0000256" key="5">
    <source>
        <dbReference type="ARBA" id="ARBA00022692"/>
    </source>
</evidence>
<comment type="caution">
    <text evidence="14">The sequence shown here is derived from an EMBL/GenBank/DDBJ whole genome shotgun (WGS) entry which is preliminary data.</text>
</comment>
<evidence type="ECO:0000256" key="12">
    <source>
        <dbReference type="RuleBase" id="RU362069"/>
    </source>
</evidence>
<proteinExistence type="inferred from homology"/>
<evidence type="ECO:0000256" key="3">
    <source>
        <dbReference type="ARBA" id="ARBA00022448"/>
    </source>
</evidence>
<dbReference type="InterPro" id="IPR006311">
    <property type="entry name" value="TAT_signal"/>
</dbReference>
<evidence type="ECO:0000256" key="4">
    <source>
        <dbReference type="ARBA" id="ARBA00022475"/>
    </source>
</evidence>
<evidence type="ECO:0000256" key="11">
    <source>
        <dbReference type="ARBA" id="ARBA00023225"/>
    </source>
</evidence>
<dbReference type="EMBL" id="JBHRWW010000010">
    <property type="protein sequence ID" value="MFC3689510.1"/>
    <property type="molecule type" value="Genomic_DNA"/>
</dbReference>
<dbReference type="RefSeq" id="WP_376984291.1">
    <property type="nucleotide sequence ID" value="NZ_JBHRWW010000010.1"/>
</dbReference>
<comment type="subcellular location">
    <subcellularLocation>
        <location evidence="12">Cell membrane</location>
        <topology evidence="12">Multi-pass membrane protein</topology>
    </subcellularLocation>
    <subcellularLocation>
        <location evidence="12">Bacterial flagellum basal body</location>
    </subcellularLocation>
</comment>
<dbReference type="InterPro" id="IPR005838">
    <property type="entry name" value="T3SS_IM_P"/>
</dbReference>
<sequence length="302" mass="30953">MTATAPAAARTAPSTTSRTSHLPAVARRVLLTVLAALAVLALLLVLLPAAGAEAAVPPVDPAAPAAPAAPAPPSEPAVTAPGGQVSIDVNGPDGTPASALVLILVITGLSVAPGLLLMTTAFTKIAVVLALTRNAIGLQMTPPNQVLIGLSLFLTLFVMTPTLTEVNDIAVQPYLAGSMTISDAFTTGLGPMREFMLSSTRPEELALITRAADLDLPGKAADVPITTLVPAFVLSELRSAFIIGFVIFVPFLVIDLVVSSALMSVGMMMLPPVIISLPFKILLFVLVDGWGLVIRALVGSYG</sequence>